<dbReference type="SUPFAM" id="SSF53098">
    <property type="entry name" value="Ribonuclease H-like"/>
    <property type="match status" value="1"/>
</dbReference>
<dbReference type="InterPro" id="IPR025399">
    <property type="entry name" value="DUF4372"/>
</dbReference>
<evidence type="ECO:0000256" key="3">
    <source>
        <dbReference type="ARBA" id="ARBA00023125"/>
    </source>
</evidence>
<feature type="region of interest" description="Disordered" evidence="5">
    <location>
        <begin position="362"/>
        <end position="384"/>
    </location>
</feature>
<dbReference type="Pfam" id="PF14294">
    <property type="entry name" value="DUF4372"/>
    <property type="match status" value="1"/>
</dbReference>
<reference evidence="8 9" key="1">
    <citation type="submission" date="2018-02" db="EMBL/GenBank/DDBJ databases">
        <title>Complete genome sequence of Agrobacterium tumefaciens 1D1609.</title>
        <authorList>
            <person name="Cho S.-T."/>
            <person name="Haryono M."/>
            <person name="Chang H.-H."/>
            <person name="Santos M.N."/>
            <person name="Lai E.-M."/>
            <person name="Kuo C.-H."/>
        </authorList>
    </citation>
    <scope>NUCLEOTIDE SEQUENCE [LARGE SCALE GENOMIC DNA]</scope>
    <source>
        <strain evidence="8 9">1D1609</strain>
    </source>
</reference>
<dbReference type="Pfam" id="PF01609">
    <property type="entry name" value="DDE_Tnp_1"/>
    <property type="match status" value="1"/>
</dbReference>
<evidence type="ECO:0000256" key="4">
    <source>
        <dbReference type="ARBA" id="ARBA00023172"/>
    </source>
</evidence>
<gene>
    <name evidence="8" type="ORF">At1D1609_00800</name>
</gene>
<feature type="compositionally biased region" description="Polar residues" evidence="5">
    <location>
        <begin position="371"/>
        <end position="384"/>
    </location>
</feature>
<dbReference type="AlphaFoldDB" id="A0A2L2L720"/>
<evidence type="ECO:0000256" key="5">
    <source>
        <dbReference type="SAM" id="MobiDB-lite"/>
    </source>
</evidence>
<keyword evidence="2" id="KW-0815">Transposition</keyword>
<organism evidence="8 9">
    <name type="scientific">Agrobacterium tumefaciens</name>
    <dbReference type="NCBI Taxonomy" id="358"/>
    <lineage>
        <taxon>Bacteria</taxon>
        <taxon>Pseudomonadati</taxon>
        <taxon>Pseudomonadota</taxon>
        <taxon>Alphaproteobacteria</taxon>
        <taxon>Hyphomicrobiales</taxon>
        <taxon>Rhizobiaceae</taxon>
        <taxon>Rhizobium/Agrobacterium group</taxon>
        <taxon>Agrobacterium</taxon>
        <taxon>Agrobacterium tumefaciens complex</taxon>
    </lineage>
</organism>
<evidence type="ECO:0000313" key="9">
    <source>
        <dbReference type="Proteomes" id="UP000237717"/>
    </source>
</evidence>
<dbReference type="Proteomes" id="UP000237717">
    <property type="component" value="Chromosome I"/>
</dbReference>
<keyword evidence="4" id="KW-0233">DNA recombination</keyword>
<dbReference type="InterPro" id="IPR012337">
    <property type="entry name" value="RNaseH-like_sf"/>
</dbReference>
<dbReference type="RefSeq" id="WP_104679203.1">
    <property type="nucleotide sequence ID" value="NZ_CP026924.1"/>
</dbReference>
<proteinExistence type="inferred from homology"/>
<feature type="domain" description="Transposase IS4-like" evidence="6">
    <location>
        <begin position="119"/>
        <end position="329"/>
    </location>
</feature>
<feature type="domain" description="DUF4372" evidence="7">
    <location>
        <begin position="3"/>
        <end position="76"/>
    </location>
</feature>
<dbReference type="GO" id="GO:0003677">
    <property type="term" value="F:DNA binding"/>
    <property type="evidence" value="ECO:0007669"/>
    <property type="project" value="UniProtKB-KW"/>
</dbReference>
<dbReference type="EMBL" id="CP026924">
    <property type="protein sequence ID" value="AVH40135.1"/>
    <property type="molecule type" value="Genomic_DNA"/>
</dbReference>
<dbReference type="PANTHER" id="PTHR33258:SF1">
    <property type="entry name" value="TRANSPOSASE INSL FOR INSERTION SEQUENCE ELEMENT IS186A-RELATED"/>
    <property type="match status" value="1"/>
</dbReference>
<evidence type="ECO:0000256" key="2">
    <source>
        <dbReference type="ARBA" id="ARBA00022578"/>
    </source>
</evidence>
<dbReference type="InterPro" id="IPR002559">
    <property type="entry name" value="Transposase_11"/>
</dbReference>
<dbReference type="NCBIfam" id="NF033592">
    <property type="entry name" value="transpos_IS4_1"/>
    <property type="match status" value="1"/>
</dbReference>
<comment type="similarity">
    <text evidence="1">Belongs to the transposase 11 family.</text>
</comment>
<protein>
    <submittedName>
        <fullName evidence="8">Transposase IS4</fullName>
    </submittedName>
</protein>
<evidence type="ECO:0000313" key="8">
    <source>
        <dbReference type="EMBL" id="AVH40135.1"/>
    </source>
</evidence>
<dbReference type="GO" id="GO:0004803">
    <property type="term" value="F:transposase activity"/>
    <property type="evidence" value="ECO:0007669"/>
    <property type="project" value="InterPro"/>
</dbReference>
<evidence type="ECO:0000259" key="6">
    <source>
        <dbReference type="Pfam" id="PF01609"/>
    </source>
</evidence>
<evidence type="ECO:0000259" key="7">
    <source>
        <dbReference type="Pfam" id="PF14294"/>
    </source>
</evidence>
<dbReference type="GO" id="GO:0006313">
    <property type="term" value="P:DNA transposition"/>
    <property type="evidence" value="ECO:0007669"/>
    <property type="project" value="InterPro"/>
</dbReference>
<dbReference type="PANTHER" id="PTHR33258">
    <property type="entry name" value="TRANSPOSASE INSL FOR INSERTION SEQUENCE ELEMENT IS186A-RELATED"/>
    <property type="match status" value="1"/>
</dbReference>
<sequence length="384" mass="42931">MRHKNSVFHDLLKRIPWAAFERLVDERGADKHVRRLSTKSQFVALLYGQLAGSVSLREIVFGLESHSARLYHVGAKPVSRSTLADANRLRPSPVFAGLFAQMVAMAGRGLRRAVGEATYLIDATGVRLSGAGSQWARFSHQACGVKVHIVYDADAEQPIYAAVTPANINDITAAKAMPIASGATYVFDLGYYDFGWWAKLDKAGCRIVTRFKSHTPLTVTHEQAVDGDGVILSDRIGLLPARQAKSRKNPFSDPVREITIRTETGKVLRIFSNDLDAPAHEIADLYKRRWAIELFFRWVKQTLKISHFLGTSENAVRIQIAVALIAYLLLRLAQADQKTVPSPLAFARLVRANLMHRRRTDRLLNSPPDKPTNQNQMAFQWPQI</sequence>
<evidence type="ECO:0000256" key="1">
    <source>
        <dbReference type="ARBA" id="ARBA00010075"/>
    </source>
</evidence>
<accession>A0A2L2L720</accession>
<name>A0A2L2L720_AGRTU</name>
<keyword evidence="3" id="KW-0238">DNA-binding</keyword>
<dbReference type="InterPro" id="IPR047952">
    <property type="entry name" value="Transpos_IS4"/>
</dbReference>